<name>A0ACB8CV58_DERSI</name>
<gene>
    <name evidence="1" type="ORF">HPB49_004273</name>
</gene>
<sequence length="678" mass="75590">MKLRLRTLLLRRTEGPCRLCDKLADLNTRLSMLANNRDAALYNKVEALEVKLEELAIKIHQLHCHQLYVGGTISCVDDKVQSPMDTSLVTAKRGSSQVSAEPTDEQLKFSTTDASSTCADKQDRPEMPNALQPPEMCTLVSAMGDTEHGDKTPPTERTEFEHNQRSRPATGEELAERRSSLPRFSAKAVEEPKAPPNGEQPPSGTQLSTVSKPHSPAQHGRKYRKQQPRPPRLTTSQQNIKGSSTWIRPDPEVERELILVSDGNVGRIADAQHHGRVGAAHTDRHSREQTPAQPPQRLFQASMPIYTVPHWGTTSIIPLGSAASTPQHVRASRGRGTSAHAAGVPNPTVLQKHRRRYRCKRKASTINEPPIDLEWHWAGCNRTDECRKGGGVGLLWRNTTTWVPMTGSCDEHMWELSLEIVNLRADCKGEFTWCARGSRSTIDYVLVSAKLAARITQASCVRPQRRPGLHLPNRSVEQVAEDFEQCAKRREAQSYDEFVHALRSVMHEHMVRDRTAKGLDAEACATAWALYLEVKHKVQTLVQNKIADHNLRLVQSIRMEGKSAAGKFWTYVRVFGPPNMDDDCRQCDETTARPAPSSAEGTMLCGAEAETQEHLIVRCAGLQTAPAEDTDLPRALGFHMLEAEDGNHIANGRNVGRTCAVVATKKRLTEWWTSVRRM</sequence>
<comment type="caution">
    <text evidence="1">The sequence shown here is derived from an EMBL/GenBank/DDBJ whole genome shotgun (WGS) entry which is preliminary data.</text>
</comment>
<dbReference type="Proteomes" id="UP000821865">
    <property type="component" value="Chromosome 4"/>
</dbReference>
<organism evidence="1 2">
    <name type="scientific">Dermacentor silvarum</name>
    <name type="common">Tick</name>
    <dbReference type="NCBI Taxonomy" id="543639"/>
    <lineage>
        <taxon>Eukaryota</taxon>
        <taxon>Metazoa</taxon>
        <taxon>Ecdysozoa</taxon>
        <taxon>Arthropoda</taxon>
        <taxon>Chelicerata</taxon>
        <taxon>Arachnida</taxon>
        <taxon>Acari</taxon>
        <taxon>Parasitiformes</taxon>
        <taxon>Ixodida</taxon>
        <taxon>Ixodoidea</taxon>
        <taxon>Ixodidae</taxon>
        <taxon>Rhipicephalinae</taxon>
        <taxon>Dermacentor</taxon>
    </lineage>
</organism>
<protein>
    <submittedName>
        <fullName evidence="1">Uncharacterized protein</fullName>
    </submittedName>
</protein>
<proteinExistence type="predicted"/>
<keyword evidence="2" id="KW-1185">Reference proteome</keyword>
<accession>A0ACB8CV58</accession>
<evidence type="ECO:0000313" key="1">
    <source>
        <dbReference type="EMBL" id="KAH7953084.1"/>
    </source>
</evidence>
<evidence type="ECO:0000313" key="2">
    <source>
        <dbReference type="Proteomes" id="UP000821865"/>
    </source>
</evidence>
<reference evidence="1" key="1">
    <citation type="submission" date="2020-05" db="EMBL/GenBank/DDBJ databases">
        <title>Large-scale comparative analyses of tick genomes elucidate their genetic diversity and vector capacities.</title>
        <authorList>
            <person name="Jia N."/>
            <person name="Wang J."/>
            <person name="Shi W."/>
            <person name="Du L."/>
            <person name="Sun Y."/>
            <person name="Zhan W."/>
            <person name="Jiang J."/>
            <person name="Wang Q."/>
            <person name="Zhang B."/>
            <person name="Ji P."/>
            <person name="Sakyi L.B."/>
            <person name="Cui X."/>
            <person name="Yuan T."/>
            <person name="Jiang B."/>
            <person name="Yang W."/>
            <person name="Lam T.T.-Y."/>
            <person name="Chang Q."/>
            <person name="Ding S."/>
            <person name="Wang X."/>
            <person name="Zhu J."/>
            <person name="Ruan X."/>
            <person name="Zhao L."/>
            <person name="Wei J."/>
            <person name="Que T."/>
            <person name="Du C."/>
            <person name="Cheng J."/>
            <person name="Dai P."/>
            <person name="Han X."/>
            <person name="Huang E."/>
            <person name="Gao Y."/>
            <person name="Liu J."/>
            <person name="Shao H."/>
            <person name="Ye R."/>
            <person name="Li L."/>
            <person name="Wei W."/>
            <person name="Wang X."/>
            <person name="Wang C."/>
            <person name="Yang T."/>
            <person name="Huo Q."/>
            <person name="Li W."/>
            <person name="Guo W."/>
            <person name="Chen H."/>
            <person name="Zhou L."/>
            <person name="Ni X."/>
            <person name="Tian J."/>
            <person name="Zhou Y."/>
            <person name="Sheng Y."/>
            <person name="Liu T."/>
            <person name="Pan Y."/>
            <person name="Xia L."/>
            <person name="Li J."/>
            <person name="Zhao F."/>
            <person name="Cao W."/>
        </authorList>
    </citation>
    <scope>NUCLEOTIDE SEQUENCE</scope>
    <source>
        <strain evidence="1">Dsil-2018</strain>
    </source>
</reference>
<dbReference type="EMBL" id="CM023473">
    <property type="protein sequence ID" value="KAH7953084.1"/>
    <property type="molecule type" value="Genomic_DNA"/>
</dbReference>